<reference evidence="2" key="2">
    <citation type="submission" date="2022-06" db="UniProtKB">
        <authorList>
            <consortium name="EnsemblMetazoa"/>
        </authorList>
    </citation>
    <scope>IDENTIFICATION</scope>
    <source>
        <strain evidence="2">PS312</strain>
    </source>
</reference>
<gene>
    <name evidence="2" type="primary">WBGene00111950</name>
</gene>
<protein>
    <submittedName>
        <fullName evidence="2">NAD(P)H-hydrate epimerase</fullName>
    </submittedName>
</protein>
<name>A0A2A6CY03_PRIPA</name>
<dbReference type="PANTHER" id="PTHR13232">
    <property type="entry name" value="NAD(P)H-HYDRATE EPIMERASE"/>
    <property type="match status" value="1"/>
</dbReference>
<dbReference type="PANTHER" id="PTHR13232:SF10">
    <property type="entry name" value="NAD(P)H-HYDRATE EPIMERASE"/>
    <property type="match status" value="1"/>
</dbReference>
<feature type="compositionally biased region" description="Basic residues" evidence="1">
    <location>
        <begin position="1"/>
        <end position="11"/>
    </location>
</feature>
<dbReference type="Proteomes" id="UP000005239">
    <property type="component" value="Unassembled WGS sequence"/>
</dbReference>
<dbReference type="OrthoDB" id="10067323at2759"/>
<keyword evidence="3" id="KW-1185">Reference proteome</keyword>
<dbReference type="GO" id="GO:0052856">
    <property type="term" value="F:NAD(P)HX epimerase activity"/>
    <property type="evidence" value="ECO:0000318"/>
    <property type="project" value="GO_Central"/>
</dbReference>
<proteinExistence type="predicted"/>
<accession>A0A8R1YJG9</accession>
<dbReference type="EnsemblMetazoa" id="PPA22396.1">
    <property type="protein sequence ID" value="PPA22396.1"/>
    <property type="gene ID" value="WBGene00111950"/>
</dbReference>
<dbReference type="AlphaFoldDB" id="A0A2A6CY03"/>
<organism evidence="2 3">
    <name type="scientific">Pristionchus pacificus</name>
    <name type="common">Parasitic nematode worm</name>
    <dbReference type="NCBI Taxonomy" id="54126"/>
    <lineage>
        <taxon>Eukaryota</taxon>
        <taxon>Metazoa</taxon>
        <taxon>Ecdysozoa</taxon>
        <taxon>Nematoda</taxon>
        <taxon>Chromadorea</taxon>
        <taxon>Rhabditida</taxon>
        <taxon>Rhabditina</taxon>
        <taxon>Diplogasteromorpha</taxon>
        <taxon>Diplogasteroidea</taxon>
        <taxon>Neodiplogasteridae</taxon>
        <taxon>Pristionchus</taxon>
    </lineage>
</organism>
<dbReference type="InterPro" id="IPR032976">
    <property type="entry name" value="YJEFN_prot_NAXE-like"/>
</dbReference>
<evidence type="ECO:0000256" key="1">
    <source>
        <dbReference type="SAM" id="MobiDB-lite"/>
    </source>
</evidence>
<feature type="region of interest" description="Disordered" evidence="1">
    <location>
        <begin position="1"/>
        <end position="33"/>
    </location>
</feature>
<evidence type="ECO:0000313" key="3">
    <source>
        <dbReference type="Proteomes" id="UP000005239"/>
    </source>
</evidence>
<sequence>MVKPGRTRQGVHARTSVDQARKSDRAKELKKHKKERANIRLAIAKSGSSNADNIEKLLDLERQLCGLEEPRFHENVLRAKQKNLLSNFDKARSIFKKSDKPEDKASMDRLNATVKDYYTKCAEIRREAEMLSLARSTVVDEIPMPMAGQFTTATALQPAAPKPQLRVRDRVIGLFMRAIEDTLVPEPLSPVSEVVKELKRASDTGLPQGWAIKHGRKVGRYPEATKATARQTGGKVTIETPTVRPKPQPRVRFAAPPRPRHDGRRALPPGPPVGIPPEFSDSDDDMDDSEDVEQNDLGHVYIPSEISQTINPAPVPPPLPVMMPLRGPPLPPPPVAPFLGQCLSVAPVLNRPAPAPPTVLAPEAAPISAQPVMRDLKDQPVMRDLKAQPVMGDLEGESTRMVPAQLLRAKEKKGPTIVRRPMAPVRHAQTGKTTDEAYDEFMSELAGLL</sequence>
<feature type="region of interest" description="Disordered" evidence="1">
    <location>
        <begin position="223"/>
        <end position="290"/>
    </location>
</feature>
<accession>A0A2A6CY03</accession>
<reference evidence="3" key="1">
    <citation type="journal article" date="2008" name="Nat. Genet.">
        <title>The Pristionchus pacificus genome provides a unique perspective on nematode lifestyle and parasitism.</title>
        <authorList>
            <person name="Dieterich C."/>
            <person name="Clifton S.W."/>
            <person name="Schuster L.N."/>
            <person name="Chinwalla A."/>
            <person name="Delehaunty K."/>
            <person name="Dinkelacker I."/>
            <person name="Fulton L."/>
            <person name="Fulton R."/>
            <person name="Godfrey J."/>
            <person name="Minx P."/>
            <person name="Mitreva M."/>
            <person name="Roeseler W."/>
            <person name="Tian H."/>
            <person name="Witte H."/>
            <person name="Yang S.P."/>
            <person name="Wilson R.K."/>
            <person name="Sommer R.J."/>
        </authorList>
    </citation>
    <scope>NUCLEOTIDE SEQUENCE [LARGE SCALE GENOMIC DNA]</scope>
    <source>
        <strain evidence="3">PS312</strain>
    </source>
</reference>
<dbReference type="GO" id="GO:0005739">
    <property type="term" value="C:mitochondrion"/>
    <property type="evidence" value="ECO:0000318"/>
    <property type="project" value="GO_Central"/>
</dbReference>
<feature type="compositionally biased region" description="Acidic residues" evidence="1">
    <location>
        <begin position="280"/>
        <end position="290"/>
    </location>
</feature>
<evidence type="ECO:0000313" key="2">
    <source>
        <dbReference type="EnsemblMetazoa" id="PPA22396.1"/>
    </source>
</evidence>